<sequence>MRVLLVGAGGVGTAITRIAARRPFFEAMVVADYDLARAEAAVAALDGDARFRAERVDASDEAAVTALLRRHACDVLLNATDPRFVLPLFRAARAAEATYVDMAMSLSRPHPQRPYEECGVKLGDAQFEQAADWEKAGALAVVGMGVEPGLSDVFARYAADELFDEIEEIGVRDGANLTVDGYDFAPSFSIWTTIEECLNPPVVYEEGRGWFTTEPFSEPEVFDFPEGIGPVECVNVEHEEVLLVPRWVDARRVTFKYGLGEEFIGTLKTLHLLGLDRTEPVTVPGADGPVRVSPRDVVAACLPDPATLGERMHGKTCAGTWVRGVKDGSPREVYLYHVVDNQWSMKEYGSQAVVWQTAVNPVVALELLADGAWSGAGVLGPEAFPARPFLDLLTAYGSPWGMREQ</sequence>
<dbReference type="GO" id="GO:0005524">
    <property type="term" value="F:ATP binding"/>
    <property type="evidence" value="ECO:0007669"/>
    <property type="project" value="UniProtKB-KW"/>
</dbReference>
<dbReference type="Gene3D" id="3.30.360.10">
    <property type="entry name" value="Dihydrodipicolinate Reductase, domain 2"/>
    <property type="match status" value="1"/>
</dbReference>
<dbReference type="EMBL" id="LMWY01000005">
    <property type="protein sequence ID" value="KUO04966.1"/>
    <property type="molecule type" value="Genomic_DNA"/>
</dbReference>
<dbReference type="Pfam" id="PF16653">
    <property type="entry name" value="Sacchrp_dh_C"/>
    <property type="match status" value="1"/>
</dbReference>
<dbReference type="PANTHER" id="PTHR43796:SF2">
    <property type="entry name" value="CARBOXYNORSPERMIDINE SYNTHASE"/>
    <property type="match status" value="1"/>
</dbReference>
<evidence type="ECO:0000259" key="2">
    <source>
        <dbReference type="Pfam" id="PF16653"/>
    </source>
</evidence>
<feature type="domain" description="Saccharopine dehydrogenase NADP binding" evidence="1">
    <location>
        <begin position="3"/>
        <end position="141"/>
    </location>
</feature>
<name>A0A101U6P7_9ACTN</name>
<dbReference type="InterPro" id="IPR032095">
    <property type="entry name" value="Sacchrp_dh-like_C"/>
</dbReference>
<keyword evidence="3" id="KW-0547">Nucleotide-binding</keyword>
<dbReference type="OrthoDB" id="9769367at2"/>
<keyword evidence="3" id="KW-0067">ATP-binding</keyword>
<feature type="domain" description="Saccharopine dehydrogenase-like C-terminal" evidence="2">
    <location>
        <begin position="145"/>
        <end position="397"/>
    </location>
</feature>
<evidence type="ECO:0000313" key="4">
    <source>
        <dbReference type="Proteomes" id="UP000053429"/>
    </source>
</evidence>
<dbReference type="Pfam" id="PF03435">
    <property type="entry name" value="Sacchrp_dh_NADP"/>
    <property type="match status" value="1"/>
</dbReference>
<dbReference type="Gene3D" id="3.40.50.720">
    <property type="entry name" value="NAD(P)-binding Rossmann-like Domain"/>
    <property type="match status" value="1"/>
</dbReference>
<gene>
    <name evidence="3" type="ORF">AQJ67_06060</name>
</gene>
<protein>
    <submittedName>
        <fullName evidence="3">ATP-binding protein</fullName>
    </submittedName>
</protein>
<organism evidence="3 4">
    <name type="scientific">Streptomyces caeruleatus</name>
    <dbReference type="NCBI Taxonomy" id="661399"/>
    <lineage>
        <taxon>Bacteria</taxon>
        <taxon>Bacillati</taxon>
        <taxon>Actinomycetota</taxon>
        <taxon>Actinomycetes</taxon>
        <taxon>Kitasatosporales</taxon>
        <taxon>Streptomycetaceae</taxon>
        <taxon>Streptomyces</taxon>
    </lineage>
</organism>
<proteinExistence type="predicted"/>
<dbReference type="AlphaFoldDB" id="A0A101U6P7"/>
<dbReference type="InterPro" id="IPR005097">
    <property type="entry name" value="Sacchrp_dh_NADP-bd"/>
</dbReference>
<accession>A0A101U6P7</accession>
<evidence type="ECO:0000313" key="3">
    <source>
        <dbReference type="EMBL" id="KUO04966.1"/>
    </source>
</evidence>
<reference evidence="3 4" key="1">
    <citation type="submission" date="2015-10" db="EMBL/GenBank/DDBJ databases">
        <title>Draft genome sequence of Streptomyces caeruleatus NRRL B-24802, type strain for the species Streptomyces caeruleatus.</title>
        <authorList>
            <person name="Ruckert C."/>
            <person name="Winkler A."/>
            <person name="Kalinowski J."/>
            <person name="Kampfer P."/>
            <person name="Glaeser S."/>
        </authorList>
    </citation>
    <scope>NUCLEOTIDE SEQUENCE [LARGE SCALE GENOMIC DNA]</scope>
    <source>
        <strain evidence="3 4">NRRL B-24802</strain>
    </source>
</reference>
<dbReference type="InterPro" id="IPR036291">
    <property type="entry name" value="NAD(P)-bd_dom_sf"/>
</dbReference>
<dbReference type="PANTHER" id="PTHR43796">
    <property type="entry name" value="CARBOXYNORSPERMIDINE SYNTHASE"/>
    <property type="match status" value="1"/>
</dbReference>
<evidence type="ECO:0000259" key="1">
    <source>
        <dbReference type="Pfam" id="PF03435"/>
    </source>
</evidence>
<keyword evidence="4" id="KW-1185">Reference proteome</keyword>
<comment type="caution">
    <text evidence="3">The sequence shown here is derived from an EMBL/GenBank/DDBJ whole genome shotgun (WGS) entry which is preliminary data.</text>
</comment>
<dbReference type="Proteomes" id="UP000053429">
    <property type="component" value="Unassembled WGS sequence"/>
</dbReference>
<dbReference type="STRING" id="661399.AQJ67_06060"/>
<dbReference type="RefSeq" id="WP_062717001.1">
    <property type="nucleotide sequence ID" value="NZ_KQ948925.1"/>
</dbReference>
<dbReference type="SUPFAM" id="SSF51735">
    <property type="entry name" value="NAD(P)-binding Rossmann-fold domains"/>
    <property type="match status" value="1"/>
</dbReference>